<dbReference type="InterPro" id="IPR052025">
    <property type="entry name" value="Xyloglucanase_GH74"/>
</dbReference>
<sequence>MNDQLLVATRKGLFILHHHRDGRWQTAETHFLGEPVSMALVDPRDDTLYAALNLGHFGVKLWRRRAGAAEWEPCAVPVYPPQPDPLPEPLPDHPPAAPWSLQQIWALEPGGSDQPGVLWAGTIPGGLFRSDDGGDSWTLNRPLWDRPERTEWFGGGYDAPGIHSICVDPRDSRHLTLAVSCGGVWQSHDDGASWDCTSAGMEADYMPPERREDPNIQDPHRMVQCAGTPETLWVQHHNGIFRSSDGGAQWQRLFAQPSSFGFAVAVHPLEPDTAWFVPAVKDVCRVPVDARFVVTRTQDGGASFEPLDDGLPSPPAYDLVYRHGLAVDATGLRLAMGSTTGGLWLTEDGGEHWQCLSAHLPPIYCVRFG</sequence>
<evidence type="ECO:0000313" key="1">
    <source>
        <dbReference type="EMBL" id="SMF05703.1"/>
    </source>
</evidence>
<proteinExistence type="predicted"/>
<evidence type="ECO:0008006" key="3">
    <source>
        <dbReference type="Google" id="ProtNLM"/>
    </source>
</evidence>
<dbReference type="AlphaFoldDB" id="A0A1Y6BIF2"/>
<dbReference type="PANTHER" id="PTHR43739:SF5">
    <property type="entry name" value="EXO-ALPHA-SIALIDASE"/>
    <property type="match status" value="1"/>
</dbReference>
<dbReference type="STRING" id="1123014.SAMN02745746_00964"/>
<protein>
    <recommendedName>
        <fullName evidence="3">BNR/Asp-box repeat-containing protein</fullName>
    </recommendedName>
</protein>
<dbReference type="InterPro" id="IPR015943">
    <property type="entry name" value="WD40/YVTN_repeat-like_dom_sf"/>
</dbReference>
<gene>
    <name evidence="1" type="ORF">SAMN02745746_00964</name>
</gene>
<reference evidence="2" key="1">
    <citation type="submission" date="2017-04" db="EMBL/GenBank/DDBJ databases">
        <authorList>
            <person name="Varghese N."/>
            <person name="Submissions S."/>
        </authorList>
    </citation>
    <scope>NUCLEOTIDE SEQUENCE [LARGE SCALE GENOMIC DNA]</scope>
    <source>
        <strain evidence="2">DSM 22618</strain>
    </source>
</reference>
<evidence type="ECO:0000313" key="2">
    <source>
        <dbReference type="Proteomes" id="UP000192920"/>
    </source>
</evidence>
<dbReference type="GO" id="GO:0010411">
    <property type="term" value="P:xyloglucan metabolic process"/>
    <property type="evidence" value="ECO:0007669"/>
    <property type="project" value="TreeGrafter"/>
</dbReference>
<dbReference type="Proteomes" id="UP000192920">
    <property type="component" value="Unassembled WGS sequence"/>
</dbReference>
<organism evidence="1 2">
    <name type="scientific">Pseudogulbenkiania subflava DSM 22618</name>
    <dbReference type="NCBI Taxonomy" id="1123014"/>
    <lineage>
        <taxon>Bacteria</taxon>
        <taxon>Pseudomonadati</taxon>
        <taxon>Pseudomonadota</taxon>
        <taxon>Betaproteobacteria</taxon>
        <taxon>Neisseriales</taxon>
        <taxon>Chromobacteriaceae</taxon>
        <taxon>Pseudogulbenkiania</taxon>
    </lineage>
</organism>
<dbReference type="PANTHER" id="PTHR43739">
    <property type="entry name" value="XYLOGLUCANASE (EUROFUNG)"/>
    <property type="match status" value="1"/>
</dbReference>
<dbReference type="RefSeq" id="WP_085275298.1">
    <property type="nucleotide sequence ID" value="NZ_FXAG01000004.1"/>
</dbReference>
<accession>A0A1Y6BIF2</accession>
<dbReference type="Gene3D" id="2.130.10.10">
    <property type="entry name" value="YVTN repeat-like/Quinoprotein amine dehydrogenase"/>
    <property type="match status" value="1"/>
</dbReference>
<dbReference type="EMBL" id="FXAG01000004">
    <property type="protein sequence ID" value="SMF05703.1"/>
    <property type="molecule type" value="Genomic_DNA"/>
</dbReference>
<dbReference type="SUPFAM" id="SSF110296">
    <property type="entry name" value="Oligoxyloglucan reducing end-specific cellobiohydrolase"/>
    <property type="match status" value="1"/>
</dbReference>
<keyword evidence="2" id="KW-1185">Reference proteome</keyword>
<name>A0A1Y6BIF2_9NEIS</name>